<proteinExistence type="predicted"/>
<dbReference type="Gene3D" id="3.40.50.510">
    <property type="entry name" value="Phosphotransferase system, mannose-type IIA component"/>
    <property type="match status" value="1"/>
</dbReference>
<dbReference type="InterPro" id="IPR051471">
    <property type="entry name" value="Bacterial_PTS_sugar_comp"/>
</dbReference>
<evidence type="ECO:0000256" key="1">
    <source>
        <dbReference type="ARBA" id="ARBA00004496"/>
    </source>
</evidence>
<name>A0ABS4F2T0_9CLOT</name>
<comment type="subcellular location">
    <subcellularLocation>
        <location evidence="1">Cytoplasm</location>
    </subcellularLocation>
</comment>
<keyword evidence="6" id="KW-0598">Phosphotransferase system</keyword>
<keyword evidence="3" id="KW-0963">Cytoplasm</keyword>
<dbReference type="PANTHER" id="PTHR33799">
    <property type="entry name" value="PTS PERMEASE-RELATED-RELATED"/>
    <property type="match status" value="1"/>
</dbReference>
<organism evidence="9 10">
    <name type="scientific">Clostridium moniliforme</name>
    <dbReference type="NCBI Taxonomy" id="39489"/>
    <lineage>
        <taxon>Bacteria</taxon>
        <taxon>Bacillati</taxon>
        <taxon>Bacillota</taxon>
        <taxon>Clostridia</taxon>
        <taxon>Eubacteriales</taxon>
        <taxon>Clostridiaceae</taxon>
        <taxon>Clostridium</taxon>
    </lineage>
</organism>
<gene>
    <name evidence="9" type="ORF">J2Z53_002134</name>
</gene>
<dbReference type="CDD" id="cd00006">
    <property type="entry name" value="PTS_IIA_man"/>
    <property type="match status" value="1"/>
</dbReference>
<evidence type="ECO:0000256" key="3">
    <source>
        <dbReference type="ARBA" id="ARBA00022490"/>
    </source>
</evidence>
<dbReference type="InterPro" id="IPR004701">
    <property type="entry name" value="PTS_EIIA_man-typ"/>
</dbReference>
<comment type="caution">
    <text evidence="9">The sequence shown here is derived from an EMBL/GenBank/DDBJ whole genome shotgun (WGS) entry which is preliminary data.</text>
</comment>
<dbReference type="InterPro" id="IPR033887">
    <property type="entry name" value="PTS_IIA_man"/>
</dbReference>
<feature type="domain" description="PTS EIIA type-4" evidence="8">
    <location>
        <begin position="1"/>
        <end position="125"/>
    </location>
</feature>
<evidence type="ECO:0000313" key="9">
    <source>
        <dbReference type="EMBL" id="MBP1890534.1"/>
    </source>
</evidence>
<evidence type="ECO:0000256" key="7">
    <source>
        <dbReference type="ARBA" id="ARBA00022777"/>
    </source>
</evidence>
<dbReference type="NCBIfam" id="NF040761">
    <property type="entry name" value="AgaF"/>
    <property type="match status" value="1"/>
</dbReference>
<evidence type="ECO:0000256" key="2">
    <source>
        <dbReference type="ARBA" id="ARBA00022448"/>
    </source>
</evidence>
<keyword evidence="10" id="KW-1185">Reference proteome</keyword>
<evidence type="ECO:0000256" key="5">
    <source>
        <dbReference type="ARBA" id="ARBA00022679"/>
    </source>
</evidence>
<dbReference type="SUPFAM" id="SSF53062">
    <property type="entry name" value="PTS system fructose IIA component-like"/>
    <property type="match status" value="1"/>
</dbReference>
<dbReference type="Pfam" id="PF03610">
    <property type="entry name" value="EIIA-man"/>
    <property type="match status" value="1"/>
</dbReference>
<evidence type="ECO:0000256" key="4">
    <source>
        <dbReference type="ARBA" id="ARBA00022597"/>
    </source>
</evidence>
<dbReference type="Proteomes" id="UP000783390">
    <property type="component" value="Unassembled WGS sequence"/>
</dbReference>
<accession>A0ABS4F2T0</accession>
<protein>
    <submittedName>
        <fullName evidence="9">PTS system N-acetylgalactosamine-specific IIA component</fullName>
    </submittedName>
</protein>
<keyword evidence="2" id="KW-0813">Transport</keyword>
<dbReference type="InterPro" id="IPR036662">
    <property type="entry name" value="PTS_EIIA_man-typ_sf"/>
</dbReference>
<keyword evidence="4" id="KW-0762">Sugar transport</keyword>
<evidence type="ECO:0000256" key="6">
    <source>
        <dbReference type="ARBA" id="ARBA00022683"/>
    </source>
</evidence>
<sequence length="146" mass="15903">MVGIIVTGHGEFAKGMLSSLKLIAGEQENLIGVNFTADDNTETLENKLKEAISKLNCNEIIVLSDLAGGSPFKVSVVLSQTIKDKKIRVISGTNLGMILEVSLCRDGMEVDELIEFAKNSGVNSIKPFDVIKEDEEEEELYEIDGI</sequence>
<dbReference type="PROSITE" id="PS51096">
    <property type="entry name" value="PTS_EIIA_TYPE_4"/>
    <property type="match status" value="1"/>
</dbReference>
<reference evidence="9 10" key="1">
    <citation type="submission" date="2021-03" db="EMBL/GenBank/DDBJ databases">
        <title>Genomic Encyclopedia of Type Strains, Phase IV (KMG-IV): sequencing the most valuable type-strain genomes for metagenomic binning, comparative biology and taxonomic classification.</title>
        <authorList>
            <person name="Goeker M."/>
        </authorList>
    </citation>
    <scope>NUCLEOTIDE SEQUENCE [LARGE SCALE GENOMIC DNA]</scope>
    <source>
        <strain evidence="9 10">DSM 3984</strain>
    </source>
</reference>
<dbReference type="EMBL" id="JAGGJZ010000007">
    <property type="protein sequence ID" value="MBP1890534.1"/>
    <property type="molecule type" value="Genomic_DNA"/>
</dbReference>
<evidence type="ECO:0000313" key="10">
    <source>
        <dbReference type="Proteomes" id="UP000783390"/>
    </source>
</evidence>
<keyword evidence="7" id="KW-0418">Kinase</keyword>
<evidence type="ECO:0000259" key="8">
    <source>
        <dbReference type="PROSITE" id="PS51096"/>
    </source>
</evidence>
<dbReference type="RefSeq" id="WP_209797449.1">
    <property type="nucleotide sequence ID" value="NZ_JAGGJZ010000007.1"/>
</dbReference>
<keyword evidence="5" id="KW-0808">Transferase</keyword>
<dbReference type="PANTHER" id="PTHR33799:SF1">
    <property type="entry name" value="PTS SYSTEM MANNOSE-SPECIFIC EIIAB COMPONENT-RELATED"/>
    <property type="match status" value="1"/>
</dbReference>